<dbReference type="Proteomes" id="UP001164746">
    <property type="component" value="Chromosome 5"/>
</dbReference>
<reference evidence="1" key="1">
    <citation type="submission" date="2022-11" db="EMBL/GenBank/DDBJ databases">
        <title>Centuries of genome instability and evolution in soft-shell clam transmissible cancer (bioRxiv).</title>
        <authorList>
            <person name="Hart S.F.M."/>
            <person name="Yonemitsu M.A."/>
            <person name="Giersch R.M."/>
            <person name="Beal B.F."/>
            <person name="Arriagada G."/>
            <person name="Davis B.W."/>
            <person name="Ostrander E.A."/>
            <person name="Goff S.P."/>
            <person name="Metzger M.J."/>
        </authorList>
    </citation>
    <scope>NUCLEOTIDE SEQUENCE</scope>
    <source>
        <strain evidence="1">MELC-2E11</strain>
        <tissue evidence="1">Siphon/mantle</tissue>
    </source>
</reference>
<protein>
    <submittedName>
        <fullName evidence="1">Uncharacterized protein</fullName>
    </submittedName>
</protein>
<sequence length="74" mass="8605">MHFEEFILPTVALMSVISIRQKRTVEGSHSRRFGNLEGREKTTLFLMSLSCFGTIIKKTNNPLRTVYLKPLQRH</sequence>
<proteinExistence type="predicted"/>
<organism evidence="1 2">
    <name type="scientific">Mya arenaria</name>
    <name type="common">Soft-shell clam</name>
    <dbReference type="NCBI Taxonomy" id="6604"/>
    <lineage>
        <taxon>Eukaryota</taxon>
        <taxon>Metazoa</taxon>
        <taxon>Spiralia</taxon>
        <taxon>Lophotrochozoa</taxon>
        <taxon>Mollusca</taxon>
        <taxon>Bivalvia</taxon>
        <taxon>Autobranchia</taxon>
        <taxon>Heteroconchia</taxon>
        <taxon>Euheterodonta</taxon>
        <taxon>Imparidentia</taxon>
        <taxon>Neoheterodontei</taxon>
        <taxon>Myida</taxon>
        <taxon>Myoidea</taxon>
        <taxon>Myidae</taxon>
        <taxon>Mya</taxon>
    </lineage>
</organism>
<accession>A0ABY7E6D0</accession>
<keyword evidence="2" id="KW-1185">Reference proteome</keyword>
<evidence type="ECO:0000313" key="2">
    <source>
        <dbReference type="Proteomes" id="UP001164746"/>
    </source>
</evidence>
<evidence type="ECO:0000313" key="1">
    <source>
        <dbReference type="EMBL" id="WAR04343.1"/>
    </source>
</evidence>
<dbReference type="EMBL" id="CP111016">
    <property type="protein sequence ID" value="WAR04343.1"/>
    <property type="molecule type" value="Genomic_DNA"/>
</dbReference>
<gene>
    <name evidence="1" type="ORF">MAR_019712</name>
</gene>
<name>A0ABY7E6D0_MYAAR</name>